<keyword evidence="1" id="KW-0812">Transmembrane</keyword>
<keyword evidence="1" id="KW-1133">Transmembrane helix</keyword>
<keyword evidence="1" id="KW-0472">Membrane</keyword>
<reference evidence="2" key="1">
    <citation type="submission" date="2024-07" db="EMBL/GenBank/DDBJ databases">
        <authorList>
            <person name="Li J."/>
            <person name="Wei H."/>
            <person name="Ma J."/>
        </authorList>
    </citation>
    <scope>NUCLEOTIDE SEQUENCE</scope>
    <source>
        <strain evidence="2">AMU7</strain>
    </source>
</reference>
<evidence type="ECO:0000256" key="1">
    <source>
        <dbReference type="SAM" id="Phobius"/>
    </source>
</evidence>
<gene>
    <name evidence="2" type="ORF">ABQM86_18110</name>
</gene>
<sequence>MNEEKNQERAYALIASYRADGDRYRDRARSVATLLATLSGALAAGLIFSPVGQGFPEATKYAGYAAILALGISVCFFLSGSMYRLPNQKPDEKAEDPKPSLRDLVDASERNATSVVDAITLRTRLGSGFGIAALLLLMAMGPIAAIYPTPPVPISVQPLESLAVPTCPNIQGNFDGTASASDLAGTAALIPVSVSREVCGHPSPSGSLTIYLQRTKILITTARG</sequence>
<dbReference type="RefSeq" id="WP_369745196.1">
    <property type="nucleotide sequence ID" value="NZ_CP165735.1"/>
</dbReference>
<accession>A0AB39YLR9</accession>
<name>A0AB39YLR9_9MICC</name>
<feature type="transmembrane region" description="Helical" evidence="1">
    <location>
        <begin position="31"/>
        <end position="49"/>
    </location>
</feature>
<protein>
    <submittedName>
        <fullName evidence="2">Uncharacterized protein</fullName>
    </submittedName>
</protein>
<feature type="transmembrane region" description="Helical" evidence="1">
    <location>
        <begin position="61"/>
        <end position="83"/>
    </location>
</feature>
<dbReference type="AlphaFoldDB" id="A0AB39YLR9"/>
<evidence type="ECO:0000313" key="2">
    <source>
        <dbReference type="EMBL" id="XDV70858.1"/>
    </source>
</evidence>
<proteinExistence type="predicted"/>
<dbReference type="EMBL" id="CP165735">
    <property type="protein sequence ID" value="XDV70858.1"/>
    <property type="molecule type" value="Genomic_DNA"/>
</dbReference>
<organism evidence="2">
    <name type="scientific">Paenarthrobacter sp. AMU7</name>
    <dbReference type="NCBI Taxonomy" id="3162492"/>
    <lineage>
        <taxon>Bacteria</taxon>
        <taxon>Bacillati</taxon>
        <taxon>Actinomycetota</taxon>
        <taxon>Actinomycetes</taxon>
        <taxon>Micrococcales</taxon>
        <taxon>Micrococcaceae</taxon>
        <taxon>Paenarthrobacter</taxon>
    </lineage>
</organism>
<feature type="transmembrane region" description="Helical" evidence="1">
    <location>
        <begin position="129"/>
        <end position="147"/>
    </location>
</feature>